<dbReference type="OrthoDB" id="9778153at2"/>
<keyword evidence="2" id="KW-1185">Reference proteome</keyword>
<proteinExistence type="predicted"/>
<dbReference type="AlphaFoldDB" id="A0A259TZZ3"/>
<evidence type="ECO:0000313" key="1">
    <source>
        <dbReference type="EMBL" id="OZC03256.1"/>
    </source>
</evidence>
<gene>
    <name evidence="1" type="ORF">BSZ36_09870</name>
</gene>
<accession>A0A259TZZ3</accession>
<dbReference type="Proteomes" id="UP000216446">
    <property type="component" value="Unassembled WGS sequence"/>
</dbReference>
<protein>
    <submittedName>
        <fullName evidence="1">Uncharacterized protein</fullName>
    </submittedName>
</protein>
<dbReference type="EMBL" id="MQWB01000001">
    <property type="protein sequence ID" value="OZC03256.1"/>
    <property type="molecule type" value="Genomic_DNA"/>
</dbReference>
<organism evidence="1 2">
    <name type="scientific">Rubricoccus marinus</name>
    <dbReference type="NCBI Taxonomy" id="716817"/>
    <lineage>
        <taxon>Bacteria</taxon>
        <taxon>Pseudomonadati</taxon>
        <taxon>Rhodothermota</taxon>
        <taxon>Rhodothermia</taxon>
        <taxon>Rhodothermales</taxon>
        <taxon>Rubricoccaceae</taxon>
        <taxon>Rubricoccus</taxon>
    </lineage>
</organism>
<dbReference type="InParanoid" id="A0A259TZZ3"/>
<sequence>MLPAFRAFLTEIIDYAGLFPPAALDLDPAIRNHVRYRQSPEAWMLGRFIVPAARLSALDAYADLFAQAPPVGFSVLGLTDASGGLDGTARATLEAARAFEARHPGRVRCDRFELRAAPEAAGALAAVLSDLPLADGDGIAVEFPMTGDGYAPEVIEEAAHGIAEANARAREKRFALKLRCGGVTPDLVPGVERLADAVAACAKADAPFKATAGLHHPFRNYDEAVGAEMHGFMNLFGAATLALARGFDRDAIAEVLDDGDGSHFQLGDAFAWRGFAVEAAGVHEARQRRALSYGSCSFDEPIEDLRALGWMAPAE</sequence>
<dbReference type="RefSeq" id="WP_143536836.1">
    <property type="nucleotide sequence ID" value="NZ_MQWB01000001.1"/>
</dbReference>
<name>A0A259TZZ3_9BACT</name>
<evidence type="ECO:0000313" key="2">
    <source>
        <dbReference type="Proteomes" id="UP000216446"/>
    </source>
</evidence>
<reference evidence="1 2" key="1">
    <citation type="submission" date="2016-11" db="EMBL/GenBank/DDBJ databases">
        <title>Study of marine rhodopsin-containing bacteria.</title>
        <authorList>
            <person name="Yoshizawa S."/>
            <person name="Kumagai Y."/>
            <person name="Kogure K."/>
        </authorList>
    </citation>
    <scope>NUCLEOTIDE SEQUENCE [LARGE SCALE GENOMIC DNA]</scope>
    <source>
        <strain evidence="1 2">SG-29</strain>
    </source>
</reference>
<comment type="caution">
    <text evidence="1">The sequence shown here is derived from an EMBL/GenBank/DDBJ whole genome shotgun (WGS) entry which is preliminary data.</text>
</comment>